<dbReference type="AlphaFoldDB" id="A0A0S7WLP9"/>
<dbReference type="GO" id="GO:0000156">
    <property type="term" value="F:phosphorelay response regulator activity"/>
    <property type="evidence" value="ECO:0007669"/>
    <property type="project" value="TreeGrafter"/>
</dbReference>
<keyword evidence="12 13" id="KW-0472">Membrane</keyword>
<dbReference type="PROSITE" id="PS50113">
    <property type="entry name" value="PAC"/>
    <property type="match status" value="1"/>
</dbReference>
<dbReference type="PRINTS" id="PR00344">
    <property type="entry name" value="BCTRLSENSOR"/>
</dbReference>
<dbReference type="SUPFAM" id="SSF47384">
    <property type="entry name" value="Homodimeric domain of signal transducing histidine kinase"/>
    <property type="match status" value="1"/>
</dbReference>
<dbReference type="GO" id="GO:0000155">
    <property type="term" value="F:phosphorelay sensor kinase activity"/>
    <property type="evidence" value="ECO:0007669"/>
    <property type="project" value="InterPro"/>
</dbReference>
<evidence type="ECO:0000256" key="8">
    <source>
        <dbReference type="ARBA" id="ARBA00022777"/>
    </source>
</evidence>
<name>A0A0S7WLP9_UNCT6</name>
<dbReference type="GO" id="GO:0005524">
    <property type="term" value="F:ATP binding"/>
    <property type="evidence" value="ECO:0007669"/>
    <property type="project" value="UniProtKB-KW"/>
</dbReference>
<dbReference type="CDD" id="cd00082">
    <property type="entry name" value="HisKA"/>
    <property type="match status" value="1"/>
</dbReference>
<dbReference type="EMBL" id="LIZT01000008">
    <property type="protein sequence ID" value="KPJ50995.1"/>
    <property type="molecule type" value="Genomic_DNA"/>
</dbReference>
<dbReference type="PROSITE" id="PS50112">
    <property type="entry name" value="PAS"/>
    <property type="match status" value="1"/>
</dbReference>
<dbReference type="GO" id="GO:0016020">
    <property type="term" value="C:membrane"/>
    <property type="evidence" value="ECO:0007669"/>
    <property type="project" value="UniProtKB-SubCell"/>
</dbReference>
<keyword evidence="7" id="KW-0547">Nucleotide-binding</keyword>
<proteinExistence type="predicted"/>
<reference evidence="17 18" key="1">
    <citation type="journal article" date="2015" name="Microbiome">
        <title>Genomic resolution of linkages in carbon, nitrogen, and sulfur cycling among widespread estuary sediment bacteria.</title>
        <authorList>
            <person name="Baker B.J."/>
            <person name="Lazar C.S."/>
            <person name="Teske A.P."/>
            <person name="Dick G.J."/>
        </authorList>
    </citation>
    <scope>NUCLEOTIDE SEQUENCE [LARGE SCALE GENOMIC DNA]</scope>
    <source>
        <strain evidence="17">DG_26</strain>
    </source>
</reference>
<protein>
    <recommendedName>
        <fullName evidence="3">histidine kinase</fullName>
        <ecNumber evidence="3">2.7.13.3</ecNumber>
    </recommendedName>
</protein>
<dbReference type="GO" id="GO:0030295">
    <property type="term" value="F:protein kinase activator activity"/>
    <property type="evidence" value="ECO:0007669"/>
    <property type="project" value="TreeGrafter"/>
</dbReference>
<dbReference type="PANTHER" id="PTHR42878">
    <property type="entry name" value="TWO-COMPONENT HISTIDINE KINASE"/>
    <property type="match status" value="1"/>
</dbReference>
<feature type="domain" description="PAS" evidence="15">
    <location>
        <begin position="252"/>
        <end position="288"/>
    </location>
</feature>
<evidence type="ECO:0000256" key="3">
    <source>
        <dbReference type="ARBA" id="ARBA00012438"/>
    </source>
</evidence>
<evidence type="ECO:0000256" key="11">
    <source>
        <dbReference type="ARBA" id="ARBA00023012"/>
    </source>
</evidence>
<evidence type="ECO:0000256" key="4">
    <source>
        <dbReference type="ARBA" id="ARBA00022553"/>
    </source>
</evidence>
<dbReference type="Pfam" id="PF02518">
    <property type="entry name" value="HATPase_c"/>
    <property type="match status" value="1"/>
</dbReference>
<gene>
    <name evidence="17" type="ORF">AMJ40_01200</name>
</gene>
<keyword evidence="6 13" id="KW-0812">Transmembrane</keyword>
<keyword evidence="8" id="KW-0418">Kinase</keyword>
<evidence type="ECO:0000256" key="7">
    <source>
        <dbReference type="ARBA" id="ARBA00022741"/>
    </source>
</evidence>
<evidence type="ECO:0000256" key="12">
    <source>
        <dbReference type="ARBA" id="ARBA00023136"/>
    </source>
</evidence>
<dbReference type="Pfam" id="PF00512">
    <property type="entry name" value="HisKA"/>
    <property type="match status" value="1"/>
</dbReference>
<evidence type="ECO:0000256" key="1">
    <source>
        <dbReference type="ARBA" id="ARBA00000085"/>
    </source>
</evidence>
<dbReference type="InterPro" id="IPR003594">
    <property type="entry name" value="HATPase_dom"/>
</dbReference>
<dbReference type="InterPro" id="IPR003661">
    <property type="entry name" value="HisK_dim/P_dom"/>
</dbReference>
<comment type="catalytic activity">
    <reaction evidence="1">
        <text>ATP + protein L-histidine = ADP + protein N-phospho-L-histidine.</text>
        <dbReference type="EC" id="2.7.13.3"/>
    </reaction>
</comment>
<dbReference type="InterPro" id="IPR000014">
    <property type="entry name" value="PAS"/>
</dbReference>
<keyword evidence="5" id="KW-0808">Transferase</keyword>
<evidence type="ECO:0000313" key="17">
    <source>
        <dbReference type="EMBL" id="KPJ50995.1"/>
    </source>
</evidence>
<dbReference type="SMART" id="SM00387">
    <property type="entry name" value="HATPase_c"/>
    <property type="match status" value="1"/>
</dbReference>
<evidence type="ECO:0000313" key="18">
    <source>
        <dbReference type="Proteomes" id="UP000051124"/>
    </source>
</evidence>
<dbReference type="PROSITE" id="PS50109">
    <property type="entry name" value="HIS_KIN"/>
    <property type="match status" value="1"/>
</dbReference>
<feature type="domain" description="PAC" evidence="16">
    <location>
        <begin position="304"/>
        <end position="358"/>
    </location>
</feature>
<evidence type="ECO:0000259" key="15">
    <source>
        <dbReference type="PROSITE" id="PS50112"/>
    </source>
</evidence>
<dbReference type="InterPro" id="IPR005467">
    <property type="entry name" value="His_kinase_dom"/>
</dbReference>
<dbReference type="SUPFAM" id="SSF55874">
    <property type="entry name" value="ATPase domain of HSP90 chaperone/DNA topoisomerase II/histidine kinase"/>
    <property type="match status" value="1"/>
</dbReference>
<dbReference type="EC" id="2.7.13.3" evidence="3"/>
<dbReference type="CDD" id="cd00075">
    <property type="entry name" value="HATPase"/>
    <property type="match status" value="1"/>
</dbReference>
<feature type="domain" description="Histidine kinase" evidence="14">
    <location>
        <begin position="371"/>
        <end position="577"/>
    </location>
</feature>
<dbReference type="InterPro" id="IPR036097">
    <property type="entry name" value="HisK_dim/P_sf"/>
</dbReference>
<sequence length="578" mass="64799">MKNPFVHYEKKITFLLLFLILLLAAANLINLSLLKRAEDRLNTELSQTLQFVAKTAIDYVERDEFQQDALEKLLIRKGVSKVFAIDPKTRLIMSAPPLVDPLSQPLWNGFSKRNLARLWMGTPSFSGLYKGKEGTFKAYALPFGTGRAKNILFVEGDARFLDVLQSGYRAGVAFTVCIFFMAAVVGLLYFRAVVEPYRKISQSASHLYEAAEKMGEVEFAVESFETVVRELKEKETLLEKLYSKSRNRADDLERFTKHILESIPTGVFSFDTTGKIAYSNQAGKEILNGIPRRTLRPLVDAALKEGETYLSKEIEIRDGRYLGISSSILRDPKGRTTGVTLLFRDITEMKNLEEEIAFKEKMAALGEMSAGLAHEFRNSLASILGYAKLLKRSLKSASKRPYVTALLEECLSMESTIKRFLDFSRPDRIDVEEFDLSTLLSEVIRGFKEPIQKKAITVRCKIPRKRLMTRGDPRLLRRAFMNVIQNAIEATMENGLIRVAVSEKDAGYSIRITDNGAGMKDEVKKKVFTPFFTTKRSGTGLGLSIVQKIVAAHRGSVSLSSTYGRGTTVLISLPGGIT</sequence>
<dbReference type="InterPro" id="IPR050351">
    <property type="entry name" value="BphY/WalK/GraS-like"/>
</dbReference>
<dbReference type="InterPro" id="IPR036890">
    <property type="entry name" value="HATPase_C_sf"/>
</dbReference>
<dbReference type="SMART" id="SM00388">
    <property type="entry name" value="HisKA"/>
    <property type="match status" value="1"/>
</dbReference>
<dbReference type="InterPro" id="IPR004358">
    <property type="entry name" value="Sig_transdc_His_kin-like_C"/>
</dbReference>
<organism evidence="17 18">
    <name type="scientific">candidate division TA06 bacterium DG_26</name>
    <dbReference type="NCBI Taxonomy" id="1703771"/>
    <lineage>
        <taxon>Bacteria</taxon>
        <taxon>Bacteria division TA06</taxon>
    </lineage>
</organism>
<evidence type="ECO:0000256" key="10">
    <source>
        <dbReference type="ARBA" id="ARBA00022989"/>
    </source>
</evidence>
<accession>A0A0S7WLP9</accession>
<evidence type="ECO:0000259" key="16">
    <source>
        <dbReference type="PROSITE" id="PS50113"/>
    </source>
</evidence>
<comment type="caution">
    <text evidence="17">The sequence shown here is derived from an EMBL/GenBank/DDBJ whole genome shotgun (WGS) entry which is preliminary data.</text>
</comment>
<keyword evidence="4" id="KW-0597">Phosphoprotein</keyword>
<dbReference type="Gene3D" id="3.30.565.10">
    <property type="entry name" value="Histidine kinase-like ATPase, C-terminal domain"/>
    <property type="match status" value="1"/>
</dbReference>
<dbReference type="CDD" id="cd00130">
    <property type="entry name" value="PAS"/>
    <property type="match status" value="1"/>
</dbReference>
<evidence type="ECO:0000256" key="2">
    <source>
        <dbReference type="ARBA" id="ARBA00004141"/>
    </source>
</evidence>
<dbReference type="Proteomes" id="UP000051124">
    <property type="component" value="Unassembled WGS sequence"/>
</dbReference>
<dbReference type="PANTHER" id="PTHR42878:SF7">
    <property type="entry name" value="SENSOR HISTIDINE KINASE GLRK"/>
    <property type="match status" value="1"/>
</dbReference>
<dbReference type="InterPro" id="IPR000700">
    <property type="entry name" value="PAS-assoc_C"/>
</dbReference>
<keyword evidence="9" id="KW-0067">ATP-binding</keyword>
<dbReference type="Gene3D" id="3.30.450.20">
    <property type="entry name" value="PAS domain"/>
    <property type="match status" value="1"/>
</dbReference>
<evidence type="ECO:0000259" key="14">
    <source>
        <dbReference type="PROSITE" id="PS50109"/>
    </source>
</evidence>
<keyword evidence="10 13" id="KW-1133">Transmembrane helix</keyword>
<feature type="transmembrane region" description="Helical" evidence="13">
    <location>
        <begin position="168"/>
        <end position="190"/>
    </location>
</feature>
<comment type="subcellular location">
    <subcellularLocation>
        <location evidence="2">Membrane</location>
        <topology evidence="2">Multi-pass membrane protein</topology>
    </subcellularLocation>
</comment>
<keyword evidence="11" id="KW-0902">Two-component regulatory system</keyword>
<evidence type="ECO:0000256" key="13">
    <source>
        <dbReference type="SAM" id="Phobius"/>
    </source>
</evidence>
<dbReference type="GO" id="GO:0007234">
    <property type="term" value="P:osmosensory signaling via phosphorelay pathway"/>
    <property type="evidence" value="ECO:0007669"/>
    <property type="project" value="TreeGrafter"/>
</dbReference>
<dbReference type="Gene3D" id="1.10.287.130">
    <property type="match status" value="1"/>
</dbReference>
<evidence type="ECO:0000256" key="5">
    <source>
        <dbReference type="ARBA" id="ARBA00022679"/>
    </source>
</evidence>
<evidence type="ECO:0000256" key="9">
    <source>
        <dbReference type="ARBA" id="ARBA00022840"/>
    </source>
</evidence>
<dbReference type="SUPFAM" id="SSF55785">
    <property type="entry name" value="PYP-like sensor domain (PAS domain)"/>
    <property type="match status" value="1"/>
</dbReference>
<evidence type="ECO:0000256" key="6">
    <source>
        <dbReference type="ARBA" id="ARBA00022692"/>
    </source>
</evidence>
<dbReference type="InterPro" id="IPR035965">
    <property type="entry name" value="PAS-like_dom_sf"/>
</dbReference>